<accession>A0A420VDP2</accession>
<evidence type="ECO:0000313" key="2">
    <source>
        <dbReference type="Proteomes" id="UP000286235"/>
    </source>
</evidence>
<dbReference type="Proteomes" id="UP000286235">
    <property type="component" value="Unassembled WGS sequence"/>
</dbReference>
<dbReference type="AlphaFoldDB" id="A0A420VDP2"/>
<proteinExistence type="predicted"/>
<gene>
    <name evidence="1" type="ORF">Cdeb_01277</name>
</gene>
<keyword evidence="2" id="KW-1185">Reference proteome</keyword>
<reference evidence="1 2" key="1">
    <citation type="submission" date="2013-12" db="EMBL/GenBank/DDBJ databases">
        <title>Genome and proteome characterization of Caldibacillus debilis GB1 derived from a cellulolytic aero-tolerant co-culture.</title>
        <authorList>
            <person name="Wushke S.T."/>
            <person name="Zhang X."/>
            <person name="Fristensky B."/>
            <person name="Wilkins J.A."/>
            <person name="Levin D.B."/>
            <person name="Sparling R."/>
        </authorList>
    </citation>
    <scope>NUCLEOTIDE SEQUENCE [LARGE SCALE GENOMIC DNA]</scope>
    <source>
        <strain evidence="1 2">GB1</strain>
    </source>
</reference>
<organism evidence="1 2">
    <name type="scientific">Caldibacillus debilis GB1</name>
    <dbReference type="NCBI Taxonomy" id="1339248"/>
    <lineage>
        <taxon>Bacteria</taxon>
        <taxon>Bacillati</taxon>
        <taxon>Bacillota</taxon>
        <taxon>Bacilli</taxon>
        <taxon>Bacillales</taxon>
        <taxon>Bacillaceae</taxon>
        <taxon>Caldibacillus</taxon>
    </lineage>
</organism>
<evidence type="ECO:0000313" key="1">
    <source>
        <dbReference type="EMBL" id="RKO61784.1"/>
    </source>
</evidence>
<dbReference type="EMBL" id="AZRV01000035">
    <property type="protein sequence ID" value="RKO61784.1"/>
    <property type="molecule type" value="Genomic_DNA"/>
</dbReference>
<comment type="caution">
    <text evidence="1">The sequence shown here is derived from an EMBL/GenBank/DDBJ whole genome shotgun (WGS) entry which is preliminary data.</text>
</comment>
<protein>
    <submittedName>
        <fullName evidence="1">Uncharacterized protein</fullName>
    </submittedName>
</protein>
<name>A0A420VDP2_9BACI</name>
<sequence precursor="true">MERRRNWMIRLISATLIFGCFLFTNPSVTVGTSDITITANPSNWTNQNVTLTATGKDIDKIMLPDGTVLNQITATYIARENGAYSFIGLNSEGEAVAFGTFVVNYIDRVGKSGSVTPNDGIWRNTDVQVKINTE</sequence>